<gene>
    <name evidence="3" type="ORF">K1Y77_10825</name>
</gene>
<feature type="transmembrane region" description="Helical" evidence="2">
    <location>
        <begin position="218"/>
        <end position="237"/>
    </location>
</feature>
<evidence type="ECO:0000313" key="4">
    <source>
        <dbReference type="Proteomes" id="UP001163082"/>
    </source>
</evidence>
<evidence type="ECO:0000256" key="1">
    <source>
        <dbReference type="SAM" id="MobiDB-lite"/>
    </source>
</evidence>
<proteinExistence type="predicted"/>
<evidence type="ECO:0000313" key="3">
    <source>
        <dbReference type="EMBL" id="UYV17987.1"/>
    </source>
</evidence>
<reference evidence="3 4" key="1">
    <citation type="journal article" date="2022" name="Antonie Van Leeuwenhoek">
        <title>Whole genome sequencing of the halophilic Halomonas qaidamensis XH36, a novel species strain with high ectoine production.</title>
        <authorList>
            <person name="Zhang T."/>
            <person name="Cui T."/>
            <person name="Cao Y."/>
            <person name="Li Y."/>
            <person name="Li F."/>
            <person name="Zhu D."/>
            <person name="Xing J."/>
        </authorList>
    </citation>
    <scope>NUCLEOTIDE SEQUENCE [LARGE SCALE GENOMIC DNA]</scope>
    <source>
        <strain evidence="3 4">XH36</strain>
    </source>
</reference>
<dbReference type="Proteomes" id="UP001163082">
    <property type="component" value="Chromosome"/>
</dbReference>
<keyword evidence="2" id="KW-0472">Membrane</keyword>
<dbReference type="RefSeq" id="WP_264428402.1">
    <property type="nucleotide sequence ID" value="NZ_CP080627.1"/>
</dbReference>
<dbReference type="InterPro" id="IPR047774">
    <property type="entry name" value="SrfA-like"/>
</dbReference>
<keyword evidence="2" id="KW-1133">Transmembrane helix</keyword>
<accession>A0ABY6JNG2</accession>
<feature type="region of interest" description="Disordered" evidence="1">
    <location>
        <begin position="313"/>
        <end position="382"/>
    </location>
</feature>
<protein>
    <submittedName>
        <fullName evidence="3">SrfA family protein</fullName>
    </submittedName>
</protein>
<organism evidence="3 4">
    <name type="scientific">Halomonas qaidamensis</name>
    <dbReference type="NCBI Taxonomy" id="2866211"/>
    <lineage>
        <taxon>Bacteria</taxon>
        <taxon>Pseudomonadati</taxon>
        <taxon>Pseudomonadota</taxon>
        <taxon>Gammaproteobacteria</taxon>
        <taxon>Oceanospirillales</taxon>
        <taxon>Halomonadaceae</taxon>
        <taxon>Halomonas</taxon>
    </lineage>
</organism>
<keyword evidence="2" id="KW-0812">Transmembrane</keyword>
<dbReference type="EMBL" id="CP080627">
    <property type="protein sequence ID" value="UYV17987.1"/>
    <property type="molecule type" value="Genomic_DNA"/>
</dbReference>
<name>A0ABY6JNG2_9GAMM</name>
<feature type="compositionally biased region" description="Low complexity" evidence="1">
    <location>
        <begin position="368"/>
        <end position="382"/>
    </location>
</feature>
<dbReference type="NCBIfam" id="NF040486">
    <property type="entry name" value="SrfA_fam"/>
    <property type="match status" value="1"/>
</dbReference>
<evidence type="ECO:0000256" key="2">
    <source>
        <dbReference type="SAM" id="Phobius"/>
    </source>
</evidence>
<sequence length="507" mass="54645">MQGALLRSGKTEQFSALGETGQPVFRSALQLRESIRRESRKRKAQDQNFPRMEHHLAIPQSDQQGKSLDWYSELEGDVIPWSAATEEERAPARQALRRFESFLNSFSDSSLAKADGAHNDQSVLAKLLKQVIRTPDQNYVYLVNGTPVLTFWGFEFPDAKRSTDPLHFLYPQERVEPPVKPAMPLASAPLTSAPLATPVSPASEPTLLEERRPWWRRWWPLALLLLLLLLLLSFFGLRSCTPQISAPSVDPSHLQTPDVQAPKISLDSLRMPTIPDLRFPALSMPDLSNPRWWGSAGNSGLALDGSGSALPNVGLPGLGTPDVGGADMPALPEGEAPLGELPTDTASSELPATNPPEIPVTPPELGQAALPDSAASSPSASLEPLSIPAQAVNGPADFLDGNWRAAGVMDSETGRPLRVSYEFEEGRGQVQLSNAGEQGGVTCTGPIEAAMQGGALSIQSQGQASCDDGSHYDMPEVLCEQGATDIADCAVSYGNETFPMQMWKGQE</sequence>
<feature type="compositionally biased region" description="Pro residues" evidence="1">
    <location>
        <begin position="353"/>
        <end position="362"/>
    </location>
</feature>
<keyword evidence="4" id="KW-1185">Reference proteome</keyword>